<protein>
    <submittedName>
        <fullName evidence="2">Uncharacterized protein</fullName>
    </submittedName>
</protein>
<accession>A0AAV3T6F3</accession>
<keyword evidence="1" id="KW-0812">Transmembrane</keyword>
<dbReference type="EMBL" id="BAAADV010000001">
    <property type="protein sequence ID" value="GAA0664289.1"/>
    <property type="molecule type" value="Genomic_DNA"/>
</dbReference>
<name>A0AAV3T6F3_9EURY</name>
<gene>
    <name evidence="2" type="ORF">GCM10009020_06440</name>
</gene>
<reference evidence="2 3" key="1">
    <citation type="journal article" date="2019" name="Int. J. Syst. Evol. Microbiol.">
        <title>The Global Catalogue of Microorganisms (GCM) 10K type strain sequencing project: providing services to taxonomists for standard genome sequencing and annotation.</title>
        <authorList>
            <consortium name="The Broad Institute Genomics Platform"/>
            <consortium name="The Broad Institute Genome Sequencing Center for Infectious Disease"/>
            <person name="Wu L."/>
            <person name="Ma J."/>
        </authorList>
    </citation>
    <scope>NUCLEOTIDE SEQUENCE [LARGE SCALE GENOMIC DNA]</scope>
    <source>
        <strain evidence="2 3">JCM 16328</strain>
    </source>
</reference>
<keyword evidence="1" id="KW-1133">Transmembrane helix</keyword>
<evidence type="ECO:0000313" key="2">
    <source>
        <dbReference type="EMBL" id="GAA0664289.1"/>
    </source>
</evidence>
<dbReference type="RefSeq" id="WP_343772419.1">
    <property type="nucleotide sequence ID" value="NZ_BAAADV010000001.1"/>
</dbReference>
<organism evidence="2 3">
    <name type="scientific">Natronoarchaeum mannanilyticum</name>
    <dbReference type="NCBI Taxonomy" id="926360"/>
    <lineage>
        <taxon>Archaea</taxon>
        <taxon>Methanobacteriati</taxon>
        <taxon>Methanobacteriota</taxon>
        <taxon>Stenosarchaea group</taxon>
        <taxon>Halobacteria</taxon>
        <taxon>Halobacteriales</taxon>
        <taxon>Natronoarchaeaceae</taxon>
    </lineage>
</organism>
<evidence type="ECO:0000313" key="3">
    <source>
        <dbReference type="Proteomes" id="UP001500420"/>
    </source>
</evidence>
<sequence length="60" mass="6512">MNRRRLKILIGVAMVLLGLVQAWSFAVQDMWIPTALGVAYGAIGVAFLWTEVYAADESAG</sequence>
<evidence type="ECO:0000256" key="1">
    <source>
        <dbReference type="SAM" id="Phobius"/>
    </source>
</evidence>
<keyword evidence="3" id="KW-1185">Reference proteome</keyword>
<keyword evidence="1" id="KW-0472">Membrane</keyword>
<feature type="transmembrane region" description="Helical" evidence="1">
    <location>
        <begin position="32"/>
        <end position="54"/>
    </location>
</feature>
<dbReference type="AlphaFoldDB" id="A0AAV3T6F3"/>
<comment type="caution">
    <text evidence="2">The sequence shown here is derived from an EMBL/GenBank/DDBJ whole genome shotgun (WGS) entry which is preliminary data.</text>
</comment>
<dbReference type="Proteomes" id="UP001500420">
    <property type="component" value="Unassembled WGS sequence"/>
</dbReference>
<proteinExistence type="predicted"/>